<dbReference type="EMBL" id="FCOA02000020">
    <property type="protein sequence ID" value="SAK79945.1"/>
    <property type="molecule type" value="Genomic_DNA"/>
</dbReference>
<evidence type="ECO:0000313" key="2">
    <source>
        <dbReference type="EMBL" id="SAK79945.1"/>
    </source>
</evidence>
<keyword evidence="3" id="KW-1185">Reference proteome</keyword>
<dbReference type="Gene3D" id="3.40.50.12500">
    <property type="match status" value="1"/>
</dbReference>
<dbReference type="InterPro" id="IPR053714">
    <property type="entry name" value="Iso_Racemase_Enz_sf"/>
</dbReference>
<comment type="similarity">
    <text evidence="1">Belongs to the HyuE racemase family.</text>
</comment>
<sequence length="222" mass="23776">MSSQHPRISLIHATPLSIQPIADSFKRLWSDAKIYNLLEDSLTDDLRGLSGDISAMAPRFVQLTQYALGSGADAVLFTCSAFGPAIETAKASVIAPVLKPNEAMIEEAVELGSRIALVATFEPALAPISVEFQAHAATLGRTLVLEPFLVNGAWDAIQHGDKERHDHLIVETCSKLSGFDVVCFAQFSMTTAQAQAQQATGRPTLSTPDSAVKKLMSVLGRT</sequence>
<dbReference type="AlphaFoldDB" id="A0A158CC70"/>
<comment type="caution">
    <text evidence="2">The sequence shown here is derived from an EMBL/GenBank/DDBJ whole genome shotgun (WGS) entry which is preliminary data.</text>
</comment>
<accession>A0A158CC70</accession>
<dbReference type="STRING" id="1777140.AWB79_05124"/>
<dbReference type="Pfam" id="PF01177">
    <property type="entry name" value="Asp_Glu_race"/>
    <property type="match status" value="1"/>
</dbReference>
<dbReference type="GO" id="GO:0047661">
    <property type="term" value="F:amino-acid racemase activity"/>
    <property type="evidence" value="ECO:0007669"/>
    <property type="project" value="InterPro"/>
</dbReference>
<dbReference type="OrthoDB" id="978447at2"/>
<dbReference type="Proteomes" id="UP000054851">
    <property type="component" value="Unassembled WGS sequence"/>
</dbReference>
<evidence type="ECO:0000313" key="3">
    <source>
        <dbReference type="Proteomes" id="UP000054851"/>
    </source>
</evidence>
<reference evidence="2" key="1">
    <citation type="submission" date="2016-01" db="EMBL/GenBank/DDBJ databases">
        <authorList>
            <person name="Peeters C."/>
        </authorList>
    </citation>
    <scope>NUCLEOTIDE SEQUENCE</scope>
    <source>
        <strain evidence="2">LMG 29322</strain>
    </source>
</reference>
<evidence type="ECO:0000256" key="1">
    <source>
        <dbReference type="ARBA" id="ARBA00038414"/>
    </source>
</evidence>
<gene>
    <name evidence="2" type="ORF">AWB79_05124</name>
</gene>
<name>A0A158CC70_9BURK</name>
<dbReference type="InterPro" id="IPR015942">
    <property type="entry name" value="Asp/Glu/hydantoin_racemase"/>
</dbReference>
<protein>
    <submittedName>
        <fullName evidence="2">Asp/Glu/Hydantoin racemase</fullName>
    </submittedName>
</protein>
<proteinExistence type="inferred from homology"/>
<organism evidence="2 3">
    <name type="scientific">Caballeronia hypogeia</name>
    <dbReference type="NCBI Taxonomy" id="1777140"/>
    <lineage>
        <taxon>Bacteria</taxon>
        <taxon>Pseudomonadati</taxon>
        <taxon>Pseudomonadota</taxon>
        <taxon>Betaproteobacteria</taxon>
        <taxon>Burkholderiales</taxon>
        <taxon>Burkholderiaceae</taxon>
        <taxon>Caballeronia</taxon>
    </lineage>
</organism>